<accession>A0A0H4KH41</accession>
<reference evidence="4" key="2">
    <citation type="submission" date="2015-06" db="EMBL/GenBank/DDBJ databases">
        <title>Genome Sequence of Bacillus endophyticus and Analysis of its Companion Mechanism in the Ketogulonigenium vulgare-Bacillus strain Consortium.</title>
        <authorList>
            <person name="Jia N."/>
            <person name="Du J."/>
            <person name="Ding M.-Z."/>
            <person name="Gao F."/>
            <person name="Yuan Y.-J."/>
        </authorList>
    </citation>
    <scope>NUCLEOTIDE SEQUENCE [LARGE SCALE GENOMIC DNA]</scope>
    <source>
        <strain evidence="4">Hbe603</strain>
    </source>
</reference>
<organism evidence="3 4">
    <name type="scientific">Priestia filamentosa</name>
    <dbReference type="NCBI Taxonomy" id="1402861"/>
    <lineage>
        <taxon>Bacteria</taxon>
        <taxon>Bacillati</taxon>
        <taxon>Bacillota</taxon>
        <taxon>Bacilli</taxon>
        <taxon>Bacillales</taxon>
        <taxon>Bacillaceae</taxon>
        <taxon>Priestia</taxon>
    </lineage>
</organism>
<evidence type="ECO:0000259" key="2">
    <source>
        <dbReference type="Pfam" id="PF13115"/>
    </source>
</evidence>
<dbReference type="PROSITE" id="PS51257">
    <property type="entry name" value="PROKAR_LIPOPROTEIN"/>
    <property type="match status" value="1"/>
</dbReference>
<keyword evidence="4" id="KW-1185">Reference proteome</keyword>
<protein>
    <recommendedName>
        <fullName evidence="2">YtkA-like domain-containing protein</fullName>
    </recommendedName>
</protein>
<feature type="signal peptide" evidence="1">
    <location>
        <begin position="1"/>
        <end position="21"/>
    </location>
</feature>
<proteinExistence type="predicted"/>
<dbReference type="EMBL" id="CP011974">
    <property type="protein sequence ID" value="AKO91629.1"/>
    <property type="molecule type" value="Genomic_DNA"/>
</dbReference>
<dbReference type="KEGG" id="beo:BEH_05635"/>
<sequence>MKKFFYLFSSFVIILLLSACSVDSDAAKLYRQSEKLKAVIMTPETMNPDEAVGLEVEVTKEDKKVEELERMNVEIWKKGKEGNKKVIEGQRTAKGTYEVVNTFSEDGIYYVKADVRTKNLHIMPTRQMIVGELSEEDAKLLEPEKEKEHNHHSHH</sequence>
<dbReference type="AlphaFoldDB" id="A0A0H4KH41"/>
<keyword evidence="1" id="KW-0732">Signal</keyword>
<evidence type="ECO:0000313" key="4">
    <source>
        <dbReference type="Proteomes" id="UP000036202"/>
    </source>
</evidence>
<evidence type="ECO:0000256" key="1">
    <source>
        <dbReference type="SAM" id="SignalP"/>
    </source>
</evidence>
<feature type="domain" description="YtkA-like" evidence="2">
    <location>
        <begin position="31"/>
        <end position="112"/>
    </location>
</feature>
<feature type="chain" id="PRO_5038902910" description="YtkA-like domain-containing protein" evidence="1">
    <location>
        <begin position="22"/>
        <end position="155"/>
    </location>
</feature>
<gene>
    <name evidence="3" type="ORF">BEH_05635</name>
</gene>
<evidence type="ECO:0000313" key="3">
    <source>
        <dbReference type="EMBL" id="AKO91629.1"/>
    </source>
</evidence>
<dbReference type="Pfam" id="PF13115">
    <property type="entry name" value="YtkA"/>
    <property type="match status" value="1"/>
</dbReference>
<dbReference type="Proteomes" id="UP000036202">
    <property type="component" value="Chromosome"/>
</dbReference>
<dbReference type="RefSeq" id="WP_046216778.1">
    <property type="nucleotide sequence ID" value="NZ_CP011974.1"/>
</dbReference>
<reference evidence="3 4" key="1">
    <citation type="journal article" date="2015" name="PLoS ONE">
        <title>Genome Sequence of Bacillus endophyticus and Analysis of Its Companion Mechanism in the Ketogulonigenium vulgare-Bacillus Strain Consortium.</title>
        <authorList>
            <person name="Jia N."/>
            <person name="Du J."/>
            <person name="Ding M.Z."/>
            <person name="Gao F."/>
            <person name="Yuan Y.J."/>
        </authorList>
    </citation>
    <scope>NUCLEOTIDE SEQUENCE [LARGE SCALE GENOMIC DNA]</scope>
    <source>
        <strain evidence="3 4">Hbe603</strain>
    </source>
</reference>
<name>A0A0H4KH41_9BACI</name>
<dbReference type="OrthoDB" id="2679563at2"/>
<dbReference type="PATRIC" id="fig|135735.6.peg.1116"/>
<dbReference type="InterPro" id="IPR032693">
    <property type="entry name" value="YtkA-like_dom"/>
</dbReference>